<feature type="compositionally biased region" description="Polar residues" evidence="1">
    <location>
        <begin position="608"/>
        <end position="620"/>
    </location>
</feature>
<feature type="region of interest" description="Disordered" evidence="1">
    <location>
        <begin position="474"/>
        <end position="694"/>
    </location>
</feature>
<keyword evidence="2" id="KW-0472">Membrane</keyword>
<feature type="transmembrane region" description="Helical" evidence="2">
    <location>
        <begin position="399"/>
        <end position="416"/>
    </location>
</feature>
<protein>
    <recommendedName>
        <fullName evidence="3">DUF8208 domain-containing protein</fullName>
    </recommendedName>
</protein>
<proteinExistence type="predicted"/>
<feature type="compositionally biased region" description="Low complexity" evidence="1">
    <location>
        <begin position="539"/>
        <end position="552"/>
    </location>
</feature>
<dbReference type="RefSeq" id="WP_116278793.1">
    <property type="nucleotide sequence ID" value="NZ_NFZX01000030.1"/>
</dbReference>
<evidence type="ECO:0000256" key="2">
    <source>
        <dbReference type="SAM" id="Phobius"/>
    </source>
</evidence>
<dbReference type="Pfam" id="PF26635">
    <property type="entry name" value="DUF8208"/>
    <property type="match status" value="1"/>
</dbReference>
<name>A0A3E0WN49_9BACI</name>
<feature type="compositionally biased region" description="Basic and acidic residues" evidence="1">
    <location>
        <begin position="873"/>
        <end position="902"/>
    </location>
</feature>
<feature type="compositionally biased region" description="Polar residues" evidence="1">
    <location>
        <begin position="630"/>
        <end position="655"/>
    </location>
</feature>
<gene>
    <name evidence="4" type="ORF">CAI16_13370</name>
</gene>
<dbReference type="InterPro" id="IPR058066">
    <property type="entry name" value="pXO2-14_N"/>
</dbReference>
<feature type="compositionally biased region" description="Polar residues" evidence="1">
    <location>
        <begin position="816"/>
        <end position="832"/>
    </location>
</feature>
<reference evidence="4 5" key="1">
    <citation type="submission" date="2017-05" db="EMBL/GenBank/DDBJ databases">
        <title>Virgibacillus sp. AK90 isolated from a saltern of Kakinada, India.</title>
        <authorList>
            <person name="Gupta V."/>
            <person name="Sidhu C."/>
            <person name="Korpole S."/>
            <person name="Pinnaka A.K."/>
        </authorList>
    </citation>
    <scope>NUCLEOTIDE SEQUENCE [LARGE SCALE GENOMIC DNA]</scope>
    <source>
        <strain evidence="4 5">AK90</strain>
    </source>
</reference>
<comment type="caution">
    <text evidence="4">The sequence shown here is derived from an EMBL/GenBank/DDBJ whole genome shotgun (WGS) entry which is preliminary data.</text>
</comment>
<dbReference type="AlphaFoldDB" id="A0A3E0WN49"/>
<sequence>MVKRKIVKGIVGFNMLIMTLFYLNKTNVINAEVDKDKKLEKYEQLESILHISDGWLWNDLVRGFLWGLVKMLVFVNNMMENIVHKVVLFNDFYESPGMEKVMDVIKPLVFGVFVISVVVLGILFMLNKIEKRHEVLMNVLLAVGIIVVIPVLMTEMNKMVGYGLGWMQQTGDQTLAGGIVKSNVADVKYYAENGFRVAGKNNDYIGNESTPPRPIDQDRSKIGTSDYTYGNRLSTDNPSLYIIEKLDLEKEEDEGGYKEWGDELPNISQEILKEKAIPTGNGNAKEIVELRDRQIVTTELGKESYYRYHVNWGVLFFSLIVTSVALAITVIKIGRAVFDLAFHQIFGMFVATTDLTGGQRTKKVLMEIVNTFAVIFIMVVLLKMFIIYSNWVNTLKPDIGSIGVVLMLIAGAWALIDAPDIVQRLMGIDAGLRSGWQAMMGAYAGTKLAGGAAKGAGKVAGGVGKATAGIGSGAKGMFRGMRTKTPKENQQQGGMSKDNDQVKPIPDTNRGNGQRENTSEIPAMGKTPNQGLDREPIPSFGSESSFGNGERSMSPDNNGSSEDGYMKTPGGLLVPHSPGRSENNEGKHAPNAKGSPNAGIEKPRLANLSRSFSTSANKGQPSEHEGLGQGTQAISSSPVNQSIGVGEGQTTNDSVQRAMDTAVGQKIQQQEMGASTSERPSQTENQGLPYGHKEPQFKNTLIGGMPAVRSMKSFATRAENTGFDVGQKIRRAGKITGKGAMQTARAAAHPIEGAKHIGRSSHAKVKQTIGSVRSGVRSGMSKTVGGMRQVTQQIKTPLGQSTPKQLGIRRNHSMHTSRTQGGTPVSTPSPTHGGSFVSGGKQPIQSTDSRRTIQTNHQSQERLNSKTDISQRGNKERESKISLAKNQKEGLRNNEIRNTKRD</sequence>
<keyword evidence="2" id="KW-1133">Transmembrane helix</keyword>
<feature type="domain" description="DUF8208" evidence="3">
    <location>
        <begin position="54"/>
        <end position="443"/>
    </location>
</feature>
<feature type="compositionally biased region" description="Polar residues" evidence="1">
    <location>
        <begin position="666"/>
        <end position="686"/>
    </location>
</feature>
<feature type="transmembrane region" description="Helical" evidence="2">
    <location>
        <begin position="135"/>
        <end position="153"/>
    </location>
</feature>
<accession>A0A3E0WN49</accession>
<feature type="region of interest" description="Disordered" evidence="1">
    <location>
        <begin position="813"/>
        <end position="902"/>
    </location>
</feature>
<evidence type="ECO:0000259" key="3">
    <source>
        <dbReference type="Pfam" id="PF26635"/>
    </source>
</evidence>
<feature type="compositionally biased region" description="Polar residues" evidence="1">
    <location>
        <begin position="509"/>
        <end position="520"/>
    </location>
</feature>
<feature type="region of interest" description="Disordered" evidence="1">
    <location>
        <begin position="202"/>
        <end position="221"/>
    </location>
</feature>
<feature type="transmembrane region" description="Helical" evidence="2">
    <location>
        <begin position="108"/>
        <end position="129"/>
    </location>
</feature>
<dbReference type="InterPro" id="IPR058521">
    <property type="entry name" value="DUF8208"/>
</dbReference>
<feature type="transmembrane region" description="Helical" evidence="2">
    <location>
        <begin position="310"/>
        <end position="331"/>
    </location>
</feature>
<feature type="compositionally biased region" description="Polar residues" evidence="1">
    <location>
        <begin position="843"/>
        <end position="858"/>
    </location>
</feature>
<dbReference type="Proteomes" id="UP000256488">
    <property type="component" value="Unassembled WGS sequence"/>
</dbReference>
<evidence type="ECO:0000256" key="1">
    <source>
        <dbReference type="SAM" id="MobiDB-lite"/>
    </source>
</evidence>
<dbReference type="EMBL" id="NFZX01000030">
    <property type="protein sequence ID" value="RFA33839.1"/>
    <property type="molecule type" value="Genomic_DNA"/>
</dbReference>
<organism evidence="4 5">
    <name type="scientific">Virgibacillus dokdonensis</name>
    <dbReference type="NCBI Taxonomy" id="302167"/>
    <lineage>
        <taxon>Bacteria</taxon>
        <taxon>Bacillati</taxon>
        <taxon>Bacillota</taxon>
        <taxon>Bacilli</taxon>
        <taxon>Bacillales</taxon>
        <taxon>Bacillaceae</taxon>
        <taxon>Virgibacillus</taxon>
    </lineage>
</organism>
<keyword evidence="2" id="KW-0812">Transmembrane</keyword>
<feature type="transmembrane region" description="Helical" evidence="2">
    <location>
        <begin position="368"/>
        <end position="387"/>
    </location>
</feature>
<evidence type="ECO:0000313" key="5">
    <source>
        <dbReference type="Proteomes" id="UP000256488"/>
    </source>
</evidence>
<evidence type="ECO:0000313" key="4">
    <source>
        <dbReference type="EMBL" id="RFA33839.1"/>
    </source>
</evidence>
<dbReference type="NCBIfam" id="NF045890">
    <property type="entry name" value="conj_pls20_p028"/>
    <property type="match status" value="1"/>
</dbReference>